<accession>A0A5B7JZ08</accession>
<dbReference type="Proteomes" id="UP000324222">
    <property type="component" value="Unassembled WGS sequence"/>
</dbReference>
<evidence type="ECO:0000256" key="1">
    <source>
        <dbReference type="SAM" id="MobiDB-lite"/>
    </source>
</evidence>
<dbReference type="AlphaFoldDB" id="A0A5B7JZ08"/>
<sequence>MNKLKEGKCSGTDGGEGDDVPTNNVNAGRPMFRSASPSTAEFSRFTANDHSSSNEDDEGDTVTDQQSVMSFSSVPRCKVLWMPWQPRLMD</sequence>
<evidence type="ECO:0000313" key="3">
    <source>
        <dbReference type="Proteomes" id="UP000324222"/>
    </source>
</evidence>
<dbReference type="EMBL" id="VSRR010120212">
    <property type="protein sequence ID" value="MPC99845.1"/>
    <property type="molecule type" value="Genomic_DNA"/>
</dbReference>
<protein>
    <submittedName>
        <fullName evidence="2">Uncharacterized protein</fullName>
    </submittedName>
</protein>
<feature type="compositionally biased region" description="Polar residues" evidence="1">
    <location>
        <begin position="35"/>
        <end position="51"/>
    </location>
</feature>
<proteinExistence type="predicted"/>
<feature type="region of interest" description="Disordered" evidence="1">
    <location>
        <begin position="1"/>
        <end position="69"/>
    </location>
</feature>
<reference evidence="2 3" key="1">
    <citation type="submission" date="2019-05" db="EMBL/GenBank/DDBJ databases">
        <title>Another draft genome of Portunus trituberculatus and its Hox gene families provides insights of decapod evolution.</title>
        <authorList>
            <person name="Jeong J.-H."/>
            <person name="Song I."/>
            <person name="Kim S."/>
            <person name="Choi T."/>
            <person name="Kim D."/>
            <person name="Ryu S."/>
            <person name="Kim W."/>
        </authorList>
    </citation>
    <scope>NUCLEOTIDE SEQUENCE [LARGE SCALE GENOMIC DNA]</scope>
    <source>
        <tissue evidence="2">Muscle</tissue>
    </source>
</reference>
<evidence type="ECO:0000313" key="2">
    <source>
        <dbReference type="EMBL" id="MPC99845.1"/>
    </source>
</evidence>
<keyword evidence="3" id="KW-1185">Reference proteome</keyword>
<comment type="caution">
    <text evidence="2">The sequence shown here is derived from an EMBL/GenBank/DDBJ whole genome shotgun (WGS) entry which is preliminary data.</text>
</comment>
<gene>
    <name evidence="2" type="ORF">E2C01_095287</name>
</gene>
<organism evidence="2 3">
    <name type="scientific">Portunus trituberculatus</name>
    <name type="common">Swimming crab</name>
    <name type="synonym">Neptunus trituberculatus</name>
    <dbReference type="NCBI Taxonomy" id="210409"/>
    <lineage>
        <taxon>Eukaryota</taxon>
        <taxon>Metazoa</taxon>
        <taxon>Ecdysozoa</taxon>
        <taxon>Arthropoda</taxon>
        <taxon>Crustacea</taxon>
        <taxon>Multicrustacea</taxon>
        <taxon>Malacostraca</taxon>
        <taxon>Eumalacostraca</taxon>
        <taxon>Eucarida</taxon>
        <taxon>Decapoda</taxon>
        <taxon>Pleocyemata</taxon>
        <taxon>Brachyura</taxon>
        <taxon>Eubrachyura</taxon>
        <taxon>Portunoidea</taxon>
        <taxon>Portunidae</taxon>
        <taxon>Portuninae</taxon>
        <taxon>Portunus</taxon>
    </lineage>
</organism>
<name>A0A5B7JZ08_PORTR</name>